<dbReference type="AlphaFoldDB" id="E8UYI3"/>
<name>E8UYI3_TERSS</name>
<dbReference type="Gene3D" id="1.10.10.60">
    <property type="entry name" value="Homeodomain-like"/>
    <property type="match status" value="1"/>
</dbReference>
<gene>
    <name evidence="1" type="ordered locus">AciPR4_2356</name>
</gene>
<reference evidence="1 2" key="1">
    <citation type="journal article" date="2012" name="Stand. Genomic Sci.">
        <title>Complete genome sequence of Terriglobus saanensis type strain SP1PR4(T), an Acidobacteria from tundra soil.</title>
        <authorList>
            <person name="Rawat S.R."/>
            <person name="Mannisto M.K."/>
            <person name="Starovoytov V."/>
            <person name="Goodwin L."/>
            <person name="Nolan M."/>
            <person name="Hauser L."/>
            <person name="Land M."/>
            <person name="Davenport K.W."/>
            <person name="Woyke T."/>
            <person name="Haggblom M.M."/>
        </authorList>
    </citation>
    <scope>NUCLEOTIDE SEQUENCE</scope>
    <source>
        <strain evidence="2">ATCC BAA-1853 / DSM 23119 / SP1PR4</strain>
    </source>
</reference>
<proteinExistence type="predicted"/>
<dbReference type="Proteomes" id="UP000006844">
    <property type="component" value="Chromosome"/>
</dbReference>
<organism evidence="1 2">
    <name type="scientific">Terriglobus saanensis (strain ATCC BAA-1853 / DSM 23119 / SP1PR4)</name>
    <dbReference type="NCBI Taxonomy" id="401053"/>
    <lineage>
        <taxon>Bacteria</taxon>
        <taxon>Pseudomonadati</taxon>
        <taxon>Acidobacteriota</taxon>
        <taxon>Terriglobia</taxon>
        <taxon>Terriglobales</taxon>
        <taxon>Acidobacteriaceae</taxon>
        <taxon>Terriglobus</taxon>
    </lineage>
</organism>
<evidence type="ECO:0000313" key="1">
    <source>
        <dbReference type="EMBL" id="ADV83136.1"/>
    </source>
</evidence>
<protein>
    <recommendedName>
        <fullName evidence="3">TetR family transcriptional regulator</fullName>
    </recommendedName>
</protein>
<dbReference type="HOGENOM" id="CLU_3048901_0_0_0"/>
<dbReference type="KEGG" id="tsa:AciPR4_2356"/>
<evidence type="ECO:0000313" key="2">
    <source>
        <dbReference type="Proteomes" id="UP000006844"/>
    </source>
</evidence>
<accession>E8UYI3</accession>
<evidence type="ECO:0008006" key="3">
    <source>
        <dbReference type="Google" id="ProtNLM"/>
    </source>
</evidence>
<dbReference type="RefSeq" id="WP_013568869.1">
    <property type="nucleotide sequence ID" value="NC_014963.1"/>
</dbReference>
<dbReference type="EMBL" id="CP002467">
    <property type="protein sequence ID" value="ADV83136.1"/>
    <property type="molecule type" value="Genomic_DNA"/>
</dbReference>
<sequence>MKISKKKAAENRELILTSAAKLFRERGVPGVGVDSLFASYRSRLFRLAYRIYRR</sequence>
<keyword evidence="2" id="KW-1185">Reference proteome</keyword>